<keyword evidence="1" id="KW-0812">Transmembrane</keyword>
<evidence type="ECO:0000313" key="2">
    <source>
        <dbReference type="EMBL" id="QGT50748.1"/>
    </source>
</evidence>
<organism evidence="2">
    <name type="scientific">uncultured Elusimicrobia bacterium</name>
    <dbReference type="NCBI Taxonomy" id="699876"/>
    <lineage>
        <taxon>Bacteria</taxon>
        <taxon>Pseudomonadati</taxon>
        <taxon>Elusimicrobiota</taxon>
        <taxon>Elusimicrobia</taxon>
        <taxon>environmental samples</taxon>
    </lineage>
</organism>
<dbReference type="AlphaFoldDB" id="A0A650ENH4"/>
<dbReference type="NCBIfam" id="TIGR02532">
    <property type="entry name" value="IV_pilin_GFxxxE"/>
    <property type="match status" value="1"/>
</dbReference>
<dbReference type="SUPFAM" id="SSF54523">
    <property type="entry name" value="Pili subunits"/>
    <property type="match status" value="1"/>
</dbReference>
<dbReference type="Gene3D" id="3.30.700.10">
    <property type="entry name" value="Glycoprotein, Type 4 Pilin"/>
    <property type="match status" value="1"/>
</dbReference>
<protein>
    <recommendedName>
        <fullName evidence="3">Prepilin-type N-terminal cleavage/methylation domain-containing protein</fullName>
    </recommendedName>
</protein>
<dbReference type="EMBL" id="MN577572">
    <property type="protein sequence ID" value="QGT50748.1"/>
    <property type="molecule type" value="Genomic_DNA"/>
</dbReference>
<dbReference type="InterPro" id="IPR012902">
    <property type="entry name" value="N_methyl_site"/>
</dbReference>
<feature type="transmembrane region" description="Helical" evidence="1">
    <location>
        <begin position="6"/>
        <end position="25"/>
    </location>
</feature>
<evidence type="ECO:0000256" key="1">
    <source>
        <dbReference type="SAM" id="Phobius"/>
    </source>
</evidence>
<dbReference type="PROSITE" id="PS00409">
    <property type="entry name" value="PROKAR_NTER_METHYL"/>
    <property type="match status" value="1"/>
</dbReference>
<dbReference type="Pfam" id="PF07963">
    <property type="entry name" value="N_methyl"/>
    <property type="match status" value="1"/>
</dbReference>
<reference evidence="2" key="1">
    <citation type="journal article" date="2020" name="J. ISSAAS">
        <title>Lactobacilli and other gastrointestinal microbiota of Peromyscus leucopus, reservoir host for agents of Lyme disease and other zoonoses in North America.</title>
        <authorList>
            <person name="Milovic A."/>
            <person name="Bassam K."/>
            <person name="Shao H."/>
            <person name="Chatzistamou I."/>
            <person name="Tufts D.M."/>
            <person name="Diuk-Wasser M."/>
            <person name="Barbour A.G."/>
        </authorList>
    </citation>
    <scope>NUCLEOTIDE SEQUENCE</scope>
    <source>
        <strain evidence="2">LL30</strain>
    </source>
</reference>
<sequence length="154" mass="17135">MKGFTLIELLVVVLIIGILSAVALPQYEKAVEKSRLAEVYSVVHALRRNFEICDLSGGCENEELLSEVGMTITNASMMSMSGKNYTFQGTPYGFAAFQPTRRTDDYMILWVPKTVDTEEALVCSGQTAWGIGFCKSLCGFQQCEMNKRTKYDGM</sequence>
<accession>A0A650ENH4</accession>
<gene>
    <name evidence="2" type="ORF">Elusimicrob2101_0110</name>
</gene>
<dbReference type="InterPro" id="IPR045584">
    <property type="entry name" value="Pilin-like"/>
</dbReference>
<keyword evidence="1" id="KW-1133">Transmembrane helix</keyword>
<name>A0A650ENH4_9BACT</name>
<evidence type="ECO:0008006" key="3">
    <source>
        <dbReference type="Google" id="ProtNLM"/>
    </source>
</evidence>
<proteinExistence type="predicted"/>
<keyword evidence="1" id="KW-0472">Membrane</keyword>